<protein>
    <submittedName>
        <fullName evidence="1">DUF6527 family protein</fullName>
    </submittedName>
</protein>
<evidence type="ECO:0000313" key="1">
    <source>
        <dbReference type="EMBL" id="MFC6998059.1"/>
    </source>
</evidence>
<evidence type="ECO:0000313" key="2">
    <source>
        <dbReference type="Proteomes" id="UP001596405"/>
    </source>
</evidence>
<dbReference type="Proteomes" id="UP001596405">
    <property type="component" value="Unassembled WGS sequence"/>
</dbReference>
<dbReference type="RefSeq" id="WP_066621700.1">
    <property type="nucleotide sequence ID" value="NZ_JBHSYQ010000004.1"/>
</dbReference>
<sequence>MKTIKQVAIEPVFVEYVPESMEEGKLYISKEFGTALHKCLCGCGNETVTPLGKGGWQLTEKGSNVSLHPSIGNYGFPCQSHYIITNNKANFV</sequence>
<organism evidence="1 2">
    <name type="scientific">Rufibacter roseus</name>
    <dbReference type="NCBI Taxonomy" id="1567108"/>
    <lineage>
        <taxon>Bacteria</taxon>
        <taxon>Pseudomonadati</taxon>
        <taxon>Bacteroidota</taxon>
        <taxon>Cytophagia</taxon>
        <taxon>Cytophagales</taxon>
        <taxon>Hymenobacteraceae</taxon>
        <taxon>Rufibacter</taxon>
    </lineage>
</organism>
<proteinExistence type="predicted"/>
<keyword evidence="2" id="KW-1185">Reference proteome</keyword>
<comment type="caution">
    <text evidence="1">The sequence shown here is derived from an EMBL/GenBank/DDBJ whole genome shotgun (WGS) entry which is preliminary data.</text>
</comment>
<reference evidence="2" key="1">
    <citation type="journal article" date="2019" name="Int. J. Syst. Evol. Microbiol.">
        <title>The Global Catalogue of Microorganisms (GCM) 10K type strain sequencing project: providing services to taxonomists for standard genome sequencing and annotation.</title>
        <authorList>
            <consortium name="The Broad Institute Genomics Platform"/>
            <consortium name="The Broad Institute Genome Sequencing Center for Infectious Disease"/>
            <person name="Wu L."/>
            <person name="Ma J."/>
        </authorList>
    </citation>
    <scope>NUCLEOTIDE SEQUENCE [LARGE SCALE GENOMIC DNA]</scope>
    <source>
        <strain evidence="2">CGMCC 4.7393</strain>
    </source>
</reference>
<dbReference type="Pfam" id="PF20137">
    <property type="entry name" value="BubE"/>
    <property type="match status" value="1"/>
</dbReference>
<dbReference type="EMBL" id="JBHSYQ010000004">
    <property type="protein sequence ID" value="MFC6998059.1"/>
    <property type="molecule type" value="Genomic_DNA"/>
</dbReference>
<name>A0ABW2DJQ7_9BACT</name>
<accession>A0ABW2DJQ7</accession>
<dbReference type="InterPro" id="IPR045384">
    <property type="entry name" value="DUF6527"/>
</dbReference>
<gene>
    <name evidence="1" type="ORF">ACFQHR_10515</name>
</gene>